<protein>
    <submittedName>
        <fullName evidence="1">Regulatory protein FlaEY</fullName>
    </submittedName>
</protein>
<dbReference type="RefSeq" id="WP_036527422.1">
    <property type="nucleotide sequence ID" value="NZ_JFYZ01000018.1"/>
</dbReference>
<dbReference type="PANTHER" id="PTHR35580:SF1">
    <property type="entry name" value="PHYTASE-LIKE DOMAIN-CONTAINING PROTEIN"/>
    <property type="match status" value="1"/>
</dbReference>
<gene>
    <name evidence="1" type="ORF">BV97_03593</name>
</gene>
<dbReference type="AlphaFoldDB" id="A0A031JTG6"/>
<dbReference type="eggNOG" id="COG1520">
    <property type="taxonomic scope" value="Bacteria"/>
</dbReference>
<dbReference type="PANTHER" id="PTHR35580">
    <property type="entry name" value="CELL SURFACE GLYCOPROTEIN (S-LAYER PROTEIN)-LIKE PROTEIN"/>
    <property type="match status" value="1"/>
</dbReference>
<organism evidence="1 2">
    <name type="scientific">Novosphingobium resinovorum</name>
    <dbReference type="NCBI Taxonomy" id="158500"/>
    <lineage>
        <taxon>Bacteria</taxon>
        <taxon>Pseudomonadati</taxon>
        <taxon>Pseudomonadota</taxon>
        <taxon>Alphaproteobacteria</taxon>
        <taxon>Sphingomonadales</taxon>
        <taxon>Sphingomonadaceae</taxon>
        <taxon>Novosphingobium</taxon>
    </lineage>
</organism>
<evidence type="ECO:0000313" key="1">
    <source>
        <dbReference type="EMBL" id="EZP80179.1"/>
    </source>
</evidence>
<dbReference type="STRING" id="158500.BES08_12140"/>
<dbReference type="EMBL" id="JFYZ01000018">
    <property type="protein sequence ID" value="EZP80179.1"/>
    <property type="molecule type" value="Genomic_DNA"/>
</dbReference>
<name>A0A031JTG6_9SPHN</name>
<dbReference type="InterPro" id="IPR052918">
    <property type="entry name" value="Motility_Chemotaxis_Reg"/>
</dbReference>
<dbReference type="InterPro" id="IPR011047">
    <property type="entry name" value="Quinoprotein_ADH-like_sf"/>
</dbReference>
<dbReference type="Proteomes" id="UP000024329">
    <property type="component" value="Unassembled WGS sequence"/>
</dbReference>
<comment type="caution">
    <text evidence="1">The sequence shown here is derived from an EMBL/GenBank/DDBJ whole genome shotgun (WGS) entry which is preliminary data.</text>
</comment>
<reference evidence="1 2" key="1">
    <citation type="submission" date="2014-03" db="EMBL/GenBank/DDBJ databases">
        <title>Whole genome sequence of Novosphingobium resinovorum KF1.</title>
        <authorList>
            <person name="Gan H.M."/>
            <person name="Gan H.Y."/>
            <person name="Chew T.H."/>
            <person name="Savka M.A."/>
        </authorList>
    </citation>
    <scope>NUCLEOTIDE SEQUENCE [LARGE SCALE GENOMIC DNA]</scope>
    <source>
        <strain evidence="1 2">KF1</strain>
    </source>
</reference>
<dbReference type="SUPFAM" id="SSF50998">
    <property type="entry name" value="Quinoprotein alcohol dehydrogenase-like"/>
    <property type="match status" value="1"/>
</dbReference>
<evidence type="ECO:0000313" key="2">
    <source>
        <dbReference type="Proteomes" id="UP000024329"/>
    </source>
</evidence>
<proteinExistence type="predicted"/>
<accession>A0A031JTG6</accession>
<dbReference type="PATRIC" id="fig|158500.4.peg.3667"/>
<sequence length="914" mass="91971">MTISLNNGLIGLSVLGGTSAYSSYQSSLASSDSVAVTAAKKAFTTPTTTAPWLDALGTDTATSAQVAAVKRLASIIDANGDSSLEDLPDVQTAFTTYKALENLRILAQAGTSKTISATERAALQKSFAQGLADLQGYLSSADTDLLELGFGSVTSSTRTLGVEARYATGAVAGTGVSTTRAAPVEGLTGSEIFQVTLTRGTTSEVVSVDLSQTSTQPPTLDSVAAALNAAIGAKIATNASGTPILDAEGNTTSQWKSHFTVEKTDGKWGLTFNPSGIEKVSIDQVAAGDALMVASGETATISGTKSPTSANVYRIEDLAGSLTWERLSKINAVDTDATARAAASAAATAKSTKTELAENADYTVVSATAANAIATDADGYSYIVGTTAGDMGTQTGDGTDDLFLTKVDSEGTVVWQRNLGAAGTASGAAVTIAPNGEIVVAGTVSGAFNGSDDTQTDLLVSRFNAKGEELSSTAIRQVGNETASAVTVGNDGSIYVAGRAATGGGDAVIVRLDVSGKMQERRTIDSGGSDSISALAIDGDGNLLALTNEKGVATLRKIAAGSLSTDLGSVALGNASAKAIAVSDSGQIAVVGATSTALNGAQVNGLSGGTDAFVTLIEPDFSATLTSYIGTDSADQADSGAYLNGALYVGGRTAGTLGDAKKGSVDGFVARIDPADGSVQTVSQWGQRSSAVEPVRITAVAGGATSGLGALGLHRGVLNQQSTGDLVAETSLRLGDSFKISVDGETARTVTIEKGETMTSLAAKIRKIAGTDATITTPFTDGASSLKIDVKSGHTLELIAGADGKDALGKLGLDPIRLVPSKVLDPKAAKVTPGGRFNLNLSSALTLTDATTAGTALSRVKSALSMIQSAYRSLYWDSGKAAIVDGTISGSGGSAYQQAKLASYQAALSRLTGS</sequence>